<gene>
    <name evidence="3" type="ORF">D1Y85_10610</name>
</gene>
<dbReference type="Proteomes" id="UP000272778">
    <property type="component" value="Unassembled WGS sequence"/>
</dbReference>
<dbReference type="Pfam" id="PF24322">
    <property type="entry name" value="Tle3"/>
    <property type="match status" value="1"/>
</dbReference>
<dbReference type="AlphaFoldDB" id="A0A3N6NEV3"/>
<evidence type="ECO:0000256" key="1">
    <source>
        <dbReference type="SAM" id="MobiDB-lite"/>
    </source>
</evidence>
<evidence type="ECO:0000259" key="2">
    <source>
        <dbReference type="Pfam" id="PF24322"/>
    </source>
</evidence>
<reference evidence="3 4" key="1">
    <citation type="submission" date="2018-11" db="EMBL/GenBank/DDBJ databases">
        <title>Paraburkholderia sp. DHOA04, isolated from soil.</title>
        <authorList>
            <person name="Gao Z.-H."/>
            <person name="Qiu L.-H."/>
            <person name="Fu J.-C."/>
        </authorList>
    </citation>
    <scope>NUCLEOTIDE SEQUENCE [LARGE SCALE GENOMIC DNA]</scope>
    <source>
        <strain evidence="3 4">DHOA04</strain>
    </source>
</reference>
<dbReference type="InterPro" id="IPR056221">
    <property type="entry name" value="Tle3_ab_dom"/>
</dbReference>
<protein>
    <recommendedName>
        <fullName evidence="2">T6SS Tle3 phospholipase effector alpha/beta domain-containing protein</fullName>
    </recommendedName>
</protein>
<feature type="region of interest" description="Disordered" evidence="1">
    <location>
        <begin position="509"/>
        <end position="567"/>
    </location>
</feature>
<feature type="domain" description="T6SS Tle3 phospholipase effector alpha/beta" evidence="2">
    <location>
        <begin position="35"/>
        <end position="383"/>
    </location>
</feature>
<name>A0A3N6NEV3_9BURK</name>
<proteinExistence type="predicted"/>
<organism evidence="3 4">
    <name type="scientific">Paraburkholderia dinghuensis</name>
    <dbReference type="NCBI Taxonomy" id="2305225"/>
    <lineage>
        <taxon>Bacteria</taxon>
        <taxon>Pseudomonadati</taxon>
        <taxon>Pseudomonadota</taxon>
        <taxon>Betaproteobacteria</taxon>
        <taxon>Burkholderiales</taxon>
        <taxon>Burkholderiaceae</taxon>
        <taxon>Paraburkholderia</taxon>
    </lineage>
</organism>
<accession>A0A3N6NEV3</accession>
<dbReference type="OrthoDB" id="8829067at2"/>
<dbReference type="EMBL" id="RQIS01000006">
    <property type="protein sequence ID" value="RQH07107.1"/>
    <property type="molecule type" value="Genomic_DNA"/>
</dbReference>
<keyword evidence="4" id="KW-1185">Reference proteome</keyword>
<sequence>MTASSDPSRVLVGSAQGSTLFDPDKELICIKQMPLPGIVIFVHGVNSEGEWFEAAEKGLCRGLNARLGRNDDQLTYTGPAAGQLTPVSYIDSLTPDGYINPDMWSKTYIKPDPSFSPVIHFRWGYKANKDELKEYGTNIFLNEQNYWGGGPFANGTSSLPDLWHEGVNDRLFLWLTIQHLNAVDSRTVYSCPPRAYMVLGALRLAKLIETIRTKQADTAITVVCHSQGNMVGIAAAFLGDRLEPVTDSTGKSGRCVADTYVLCNPPYSLVPSNFMDTWAQRGVKDKQGNRGRQSYVARAGTLKAYFDILRERASLEPEASLLDPEMANTRSSASGGKSYNAADDRAAHGLNNKTYGRVTLYCCPHDQVVSVTTVQGIGWRGMSDQERSDTNADGVFTQRVFASGYDVGQTGKYHYWGKDWRNDLNKKEGFWFPPSPLARFSLRRAMESDRGHPVAQVMTVATAVPLFLLFNLVLSMPVNASPDKDWEILINAPALPVAFAPKAMRYGKVSSVSDGDDHSDFNEGYDPPADARNASKGKDGTPSDPDDPYDSYPGKGLGTEQSEASQRYEDHATLRMLARRENQPGWIDEQGKVVGEDDPAQASEDYKQWHNQQVTNLLSQGVDTSATNHSTIMTNDEHAEMALAYDVAIGLCDIAAEDLVQLRWAADWRFGKGLADDDPNKQFADYFVFGKRNEAFLQDWIKSDPDASMPEKIQDERDGNFLLAPGSALLTPGRVLL</sequence>
<comment type="caution">
    <text evidence="3">The sequence shown here is derived from an EMBL/GenBank/DDBJ whole genome shotgun (WGS) entry which is preliminary data.</text>
</comment>
<evidence type="ECO:0000313" key="4">
    <source>
        <dbReference type="Proteomes" id="UP000272778"/>
    </source>
</evidence>
<evidence type="ECO:0000313" key="3">
    <source>
        <dbReference type="EMBL" id="RQH07107.1"/>
    </source>
</evidence>
<dbReference type="RefSeq" id="WP_124150999.1">
    <property type="nucleotide sequence ID" value="NZ_RQIS01000006.1"/>
</dbReference>